<proteinExistence type="predicted"/>
<reference evidence="2 3" key="1">
    <citation type="submission" date="2019-03" db="EMBL/GenBank/DDBJ databases">
        <authorList>
            <consortium name="Pathogen Informatics"/>
        </authorList>
    </citation>
    <scope>NUCLEOTIDE SEQUENCE [LARGE SCALE GENOMIC DNA]</scope>
    <source>
        <strain evidence="2 3">NCTC12993</strain>
    </source>
</reference>
<sequence length="123" mass="12651">MNAPAKPTEETTNEPMEETKRTEGETNDAVSAGEGAVEDDPQTDTVEEIVCTGCGAVGGGHCPECGPVAGDATYAAMEADLKEEADAQELENCNADILAAAAPSLANHEAADVNQKTGKRDSK</sequence>
<dbReference type="Proteomes" id="UP000401081">
    <property type="component" value="Unassembled WGS sequence"/>
</dbReference>
<evidence type="ECO:0000313" key="2">
    <source>
        <dbReference type="EMBL" id="VFS74278.1"/>
    </source>
</evidence>
<organism evidence="2 3">
    <name type="scientific">Kluyvera cryocrescens</name>
    <name type="common">Kluyvera citrophila</name>
    <dbReference type="NCBI Taxonomy" id="580"/>
    <lineage>
        <taxon>Bacteria</taxon>
        <taxon>Pseudomonadati</taxon>
        <taxon>Pseudomonadota</taxon>
        <taxon>Gammaproteobacteria</taxon>
        <taxon>Enterobacterales</taxon>
        <taxon>Enterobacteriaceae</taxon>
        <taxon>Kluyvera</taxon>
    </lineage>
</organism>
<evidence type="ECO:0000256" key="1">
    <source>
        <dbReference type="SAM" id="MobiDB-lite"/>
    </source>
</evidence>
<feature type="region of interest" description="Disordered" evidence="1">
    <location>
        <begin position="1"/>
        <end position="43"/>
    </location>
</feature>
<dbReference type="EMBL" id="CAADJD010000022">
    <property type="protein sequence ID" value="VFS74278.1"/>
    <property type="molecule type" value="Genomic_DNA"/>
</dbReference>
<protein>
    <submittedName>
        <fullName evidence="2">Uncharacterized protein</fullName>
    </submittedName>
</protein>
<keyword evidence="3" id="KW-1185">Reference proteome</keyword>
<feature type="region of interest" description="Disordered" evidence="1">
    <location>
        <begin position="104"/>
        <end position="123"/>
    </location>
</feature>
<name>A0A485BRQ1_KLUCR</name>
<dbReference type="AlphaFoldDB" id="A0A485BRQ1"/>
<gene>
    <name evidence="2" type="ORF">NCTC12993_05106</name>
</gene>
<evidence type="ECO:0000313" key="3">
    <source>
        <dbReference type="Proteomes" id="UP000401081"/>
    </source>
</evidence>
<accession>A0A485BRQ1</accession>